<organism evidence="1 2">
    <name type="scientific">Nicotiana tabacum</name>
    <name type="common">Common tobacco</name>
    <dbReference type="NCBI Taxonomy" id="4097"/>
    <lineage>
        <taxon>Eukaryota</taxon>
        <taxon>Viridiplantae</taxon>
        <taxon>Streptophyta</taxon>
        <taxon>Embryophyta</taxon>
        <taxon>Tracheophyta</taxon>
        <taxon>Spermatophyta</taxon>
        <taxon>Magnoliopsida</taxon>
        <taxon>eudicotyledons</taxon>
        <taxon>Gunneridae</taxon>
        <taxon>Pentapetalae</taxon>
        <taxon>asterids</taxon>
        <taxon>lamiids</taxon>
        <taxon>Solanales</taxon>
        <taxon>Solanaceae</taxon>
        <taxon>Nicotianoideae</taxon>
        <taxon>Nicotianeae</taxon>
        <taxon>Nicotiana</taxon>
    </lineage>
</organism>
<evidence type="ECO:0000313" key="2">
    <source>
        <dbReference type="RefSeq" id="XP_075106626.1"/>
    </source>
</evidence>
<dbReference type="RefSeq" id="XP_075106626.1">
    <property type="nucleotide sequence ID" value="XM_075250525.1"/>
</dbReference>
<accession>A0AC58UAV9</accession>
<sequence>MGIVCPDESKRIEIEEFRRMLLSYAAVHRTKAAADDEFQNPQHLPTAVEQNRELEEKKVCVTSGVSFLGIAIVNQLLLRGYSVRVIVENQEDLEKLREMEITGEMGPSMNTVEAVMASLNDVQSLSEAFNGCRGVFHTAAFVDPAGLSGYSKSMAEVEVMVSKNVTRACAITPSIKNCVLTSSLLACIWKDLNSSTTIDHDSWSDESICINNKLWYALGKLKAERVAWNAAKESGFKLATICPGLVSGPDFLSRNPTSTIAYLKGAQEMFRNGLLATVDVNRLAISHVLVFEKMKNTASGRYISFDRVIRSEEEFEKLARETGIEFSTMSTNTIIGASNSNRIGIKLSNAKLCHLMSATYRCNSEC</sequence>
<dbReference type="Proteomes" id="UP000790787">
    <property type="component" value="Chromosome 3"/>
</dbReference>
<keyword evidence="1" id="KW-1185">Reference proteome</keyword>
<protein>
    <submittedName>
        <fullName evidence="2">Cinnamoyl-CoA reductase-like SNL6</fullName>
    </submittedName>
</protein>
<proteinExistence type="predicted"/>
<reference evidence="1" key="1">
    <citation type="journal article" date="2014" name="Nat. Commun.">
        <title>The tobacco genome sequence and its comparison with those of tomato and potato.</title>
        <authorList>
            <person name="Sierro N."/>
            <person name="Battey J.N."/>
            <person name="Ouadi S."/>
            <person name="Bakaher N."/>
            <person name="Bovet L."/>
            <person name="Willig A."/>
            <person name="Goepfert S."/>
            <person name="Peitsch M.C."/>
            <person name="Ivanov N.V."/>
        </authorList>
    </citation>
    <scope>NUCLEOTIDE SEQUENCE [LARGE SCALE GENOMIC DNA]</scope>
</reference>
<name>A0AC58UAV9_TOBAC</name>
<gene>
    <name evidence="2" type="primary">LOC107765933</name>
</gene>
<evidence type="ECO:0000313" key="1">
    <source>
        <dbReference type="Proteomes" id="UP000790787"/>
    </source>
</evidence>
<reference evidence="2" key="2">
    <citation type="submission" date="2025-08" db="UniProtKB">
        <authorList>
            <consortium name="RefSeq"/>
        </authorList>
    </citation>
    <scope>IDENTIFICATION</scope>
    <source>
        <tissue evidence="2">Leaf</tissue>
    </source>
</reference>